<dbReference type="EMBL" id="JAKJXP020000157">
    <property type="protein sequence ID" value="KAK7740884.1"/>
    <property type="molecule type" value="Genomic_DNA"/>
</dbReference>
<dbReference type="PANTHER" id="PTHR43775">
    <property type="entry name" value="FATTY ACID SYNTHASE"/>
    <property type="match status" value="1"/>
</dbReference>
<dbReference type="InterPro" id="IPR016039">
    <property type="entry name" value="Thiolase-like"/>
</dbReference>
<evidence type="ECO:0000259" key="3">
    <source>
        <dbReference type="PROSITE" id="PS52004"/>
    </source>
</evidence>
<dbReference type="SMART" id="SM00825">
    <property type="entry name" value="PKS_KS"/>
    <property type="match status" value="1"/>
</dbReference>
<protein>
    <recommendedName>
        <fullName evidence="3">Ketosynthase family 3 (KS3) domain-containing protein</fullName>
    </recommendedName>
</protein>
<gene>
    <name evidence="4" type="ORF">SLS62_010942</name>
</gene>
<dbReference type="InterPro" id="IPR050091">
    <property type="entry name" value="PKS_NRPS_Biosynth_Enz"/>
</dbReference>
<proteinExistence type="predicted"/>
<keyword evidence="2" id="KW-0597">Phosphoprotein</keyword>
<keyword evidence="5" id="KW-1185">Reference proteome</keyword>
<dbReference type="PANTHER" id="PTHR43775:SF50">
    <property type="entry name" value="HIGHLY REDUCING POLYKETIDE SYNTHASE SRDA"/>
    <property type="match status" value="1"/>
</dbReference>
<dbReference type="PROSITE" id="PS52004">
    <property type="entry name" value="KS3_2"/>
    <property type="match status" value="1"/>
</dbReference>
<dbReference type="GO" id="GO:0044550">
    <property type="term" value="P:secondary metabolite biosynthetic process"/>
    <property type="evidence" value="ECO:0007669"/>
    <property type="project" value="TreeGrafter"/>
</dbReference>
<name>A0AAN9UDL8_9PEZI</name>
<evidence type="ECO:0000256" key="1">
    <source>
        <dbReference type="ARBA" id="ARBA00022450"/>
    </source>
</evidence>
<dbReference type="GO" id="GO:0006633">
    <property type="term" value="P:fatty acid biosynthetic process"/>
    <property type="evidence" value="ECO:0007669"/>
    <property type="project" value="TreeGrafter"/>
</dbReference>
<dbReference type="InterPro" id="IPR020841">
    <property type="entry name" value="PKS_Beta-ketoAc_synthase_dom"/>
</dbReference>
<keyword evidence="1" id="KW-0596">Phosphopantetheine</keyword>
<dbReference type="CDD" id="cd00833">
    <property type="entry name" value="PKS"/>
    <property type="match status" value="1"/>
</dbReference>
<evidence type="ECO:0000256" key="2">
    <source>
        <dbReference type="ARBA" id="ARBA00022553"/>
    </source>
</evidence>
<evidence type="ECO:0000313" key="4">
    <source>
        <dbReference type="EMBL" id="KAK7740884.1"/>
    </source>
</evidence>
<dbReference type="Proteomes" id="UP001320420">
    <property type="component" value="Unassembled WGS sequence"/>
</dbReference>
<dbReference type="AlphaFoldDB" id="A0AAN9UDL8"/>
<dbReference type="InterPro" id="IPR014030">
    <property type="entry name" value="Ketoacyl_synth_N"/>
</dbReference>
<reference evidence="4 5" key="1">
    <citation type="submission" date="2024-02" db="EMBL/GenBank/DDBJ databases">
        <title>De novo assembly and annotation of 12 fungi associated with fruit tree decline syndrome in Ontario, Canada.</title>
        <authorList>
            <person name="Sulman M."/>
            <person name="Ellouze W."/>
            <person name="Ilyukhin E."/>
        </authorList>
    </citation>
    <scope>NUCLEOTIDE SEQUENCE [LARGE SCALE GENOMIC DNA]</scope>
    <source>
        <strain evidence="4 5">M11/M66-122</strain>
    </source>
</reference>
<accession>A0AAN9UDL8</accession>
<feature type="domain" description="Ketosynthase family 3 (KS3)" evidence="3">
    <location>
        <begin position="1"/>
        <end position="249"/>
    </location>
</feature>
<dbReference type="SUPFAM" id="SSF53901">
    <property type="entry name" value="Thiolase-like"/>
    <property type="match status" value="1"/>
</dbReference>
<dbReference type="Pfam" id="PF00109">
    <property type="entry name" value="ketoacyl-synt"/>
    <property type="match status" value="1"/>
</dbReference>
<dbReference type="Gene3D" id="3.40.47.10">
    <property type="match status" value="1"/>
</dbReference>
<sequence>MACRLPGGIGSPSELWDFLMRKGCAQGPIPAQRFNKDGFYHQDGGGSTRPGLMNVGGGYFLDEDVRSFDNAFFGIHNLEAASMDPQQRKLLEIVFECLEHAGISMEQVSGTATGVFVGNFTLDYQAMKNRDVDAINRFTLTGGGSTILANRISHVFNLKGPSAVAALLDGDCDAAVVAAANLFLSPEQYLGIAKAGVLSPTSTCHTFDIAADGYGRGEAINALYIKRLSSALRDGDKIWAVIRSTAVNA</sequence>
<comment type="caution">
    <text evidence="4">The sequence shown here is derived from an EMBL/GenBank/DDBJ whole genome shotgun (WGS) entry which is preliminary data.</text>
</comment>
<organism evidence="4 5">
    <name type="scientific">Diatrype stigma</name>
    <dbReference type="NCBI Taxonomy" id="117547"/>
    <lineage>
        <taxon>Eukaryota</taxon>
        <taxon>Fungi</taxon>
        <taxon>Dikarya</taxon>
        <taxon>Ascomycota</taxon>
        <taxon>Pezizomycotina</taxon>
        <taxon>Sordariomycetes</taxon>
        <taxon>Xylariomycetidae</taxon>
        <taxon>Xylariales</taxon>
        <taxon>Diatrypaceae</taxon>
        <taxon>Diatrype</taxon>
    </lineage>
</organism>
<dbReference type="GO" id="GO:0004312">
    <property type="term" value="F:fatty acid synthase activity"/>
    <property type="evidence" value="ECO:0007669"/>
    <property type="project" value="TreeGrafter"/>
</dbReference>
<evidence type="ECO:0000313" key="5">
    <source>
        <dbReference type="Proteomes" id="UP001320420"/>
    </source>
</evidence>